<evidence type="ECO:0000313" key="13">
    <source>
        <dbReference type="Proteomes" id="UP000288805"/>
    </source>
</evidence>
<evidence type="ECO:0000256" key="7">
    <source>
        <dbReference type="ARBA" id="ARBA00023180"/>
    </source>
</evidence>
<dbReference type="AlphaFoldDB" id="A0A438IZG7"/>
<dbReference type="SUPFAM" id="SSF56112">
    <property type="entry name" value="Protein kinase-like (PK-like)"/>
    <property type="match status" value="1"/>
</dbReference>
<protein>
    <submittedName>
        <fullName evidence="12">Protein reduced wall acetylation 3</fullName>
    </submittedName>
</protein>
<dbReference type="Gene3D" id="1.10.510.10">
    <property type="entry name" value="Transferase(Phosphotransferase) domain 1"/>
    <property type="match status" value="1"/>
</dbReference>
<dbReference type="Proteomes" id="UP000288805">
    <property type="component" value="Unassembled WGS sequence"/>
</dbReference>
<dbReference type="GO" id="GO:0045492">
    <property type="term" value="P:xylan biosynthetic process"/>
    <property type="evidence" value="ECO:0007669"/>
    <property type="project" value="UniProtKB-ARBA"/>
</dbReference>
<dbReference type="InterPro" id="IPR012419">
    <property type="entry name" value="Cas1_AcylTrans_dom"/>
</dbReference>
<keyword evidence="8" id="KW-0547">Nucleotide-binding</keyword>
<evidence type="ECO:0000256" key="9">
    <source>
        <dbReference type="SAM" id="MobiDB-lite"/>
    </source>
</evidence>
<comment type="caution">
    <text evidence="12">The sequence shown here is derived from an EMBL/GenBank/DDBJ whole genome shotgun (WGS) entry which is preliminary data.</text>
</comment>
<dbReference type="PROSITE" id="PS50011">
    <property type="entry name" value="PROTEIN_KINASE_DOM"/>
    <property type="match status" value="1"/>
</dbReference>
<accession>A0A438IZG7</accession>
<sequence length="594" mass="68098">MYSPPFPRLSRPLRPHLLSYFSVSNRFVQREWSSPRRLCLGNVDARSTGSNTSPFFPAKDVRTGCLDTPSEAQLVIEQSSHFRQLIGIASGGDLMVHSSFQPTGGMEQRATGQGSGDLLGIYFEFLEYKKSSSPSKVHSDNNLVELGSEKIKEDDRAILLEGGLTKSASTKFNSSSIKVNLIRFLTMDDFFLLENRLTLRAMSEFGAIPTYFYKHHDKSAFSGKALLYLNRHQTEEWKGWMQVLFLMYHYFAAAEIYNAIHVFIAAYVWMTGFGNFSYYYIRKDFSLARFTQMMWRLNLFVAFCCIVLNNDFMLYYMCPMHTLFTLMVYATLAFKLIKVPKRRPMDPHKKGMPETEFFAEYGEASRYQVQEVVGKGSYGVVGSVIDTHTGEKVAIKKINDVFEHVSDATRILREIKLLRLLRHPDILDLMTDLLGTPSAESIARIRNEKARRYLKALADPYFDGLENVDREPSTQPISKLEFEFERRKLTKDDVRELIYREILEYHPQMLQEYLRGGDRSSFMYSSGVDRFKRQFAHLEEYYGKGESTPLQSPSKAEGLEKGNVENGPRKPNHSARSLLKSASISASKCISVKE</sequence>
<feature type="transmembrane region" description="Helical" evidence="10">
    <location>
        <begin position="293"/>
        <end position="314"/>
    </location>
</feature>
<dbReference type="PROSITE" id="PS00107">
    <property type="entry name" value="PROTEIN_KINASE_ATP"/>
    <property type="match status" value="1"/>
</dbReference>
<dbReference type="InterPro" id="IPR000719">
    <property type="entry name" value="Prot_kinase_dom"/>
</dbReference>
<dbReference type="PANTHER" id="PTHR13533">
    <property type="entry name" value="N-ACETYLNEURAMINATE 9-O-ACETYLTRANSFERASE"/>
    <property type="match status" value="1"/>
</dbReference>
<keyword evidence="5 10" id="KW-1133">Transmembrane helix</keyword>
<dbReference type="SMART" id="SM00220">
    <property type="entry name" value="S_TKc"/>
    <property type="match status" value="1"/>
</dbReference>
<dbReference type="GO" id="GO:0016020">
    <property type="term" value="C:membrane"/>
    <property type="evidence" value="ECO:0007669"/>
    <property type="project" value="UniProtKB-SubCell"/>
</dbReference>
<dbReference type="InterPro" id="IPR017441">
    <property type="entry name" value="Protein_kinase_ATP_BS"/>
</dbReference>
<dbReference type="OrthoDB" id="2396at2759"/>
<dbReference type="GO" id="GO:0004672">
    <property type="term" value="F:protein kinase activity"/>
    <property type="evidence" value="ECO:0007669"/>
    <property type="project" value="InterPro"/>
</dbReference>
<evidence type="ECO:0000256" key="4">
    <source>
        <dbReference type="ARBA" id="ARBA00022692"/>
    </source>
</evidence>
<feature type="transmembrane region" description="Helical" evidence="10">
    <location>
        <begin position="259"/>
        <end position="281"/>
    </location>
</feature>
<dbReference type="InterPro" id="IPR011009">
    <property type="entry name" value="Kinase-like_dom_sf"/>
</dbReference>
<dbReference type="EMBL" id="QGNW01000072">
    <property type="protein sequence ID" value="RVX02082.1"/>
    <property type="molecule type" value="Genomic_DNA"/>
</dbReference>
<name>A0A438IZG7_VITVI</name>
<dbReference type="Pfam" id="PF07779">
    <property type="entry name" value="Cas1_AcylT"/>
    <property type="match status" value="1"/>
</dbReference>
<dbReference type="GO" id="GO:0005524">
    <property type="term" value="F:ATP binding"/>
    <property type="evidence" value="ECO:0007669"/>
    <property type="project" value="UniProtKB-UniRule"/>
</dbReference>
<reference evidence="12 13" key="1">
    <citation type="journal article" date="2018" name="PLoS Genet.">
        <title>Population sequencing reveals clonal diversity and ancestral inbreeding in the grapevine cultivar Chardonnay.</title>
        <authorList>
            <person name="Roach M.J."/>
            <person name="Johnson D.L."/>
            <person name="Bohlmann J."/>
            <person name="van Vuuren H.J."/>
            <person name="Jones S.J."/>
            <person name="Pretorius I.S."/>
            <person name="Schmidt S.A."/>
            <person name="Borneman A.R."/>
        </authorList>
    </citation>
    <scope>NUCLEOTIDE SEQUENCE [LARGE SCALE GENOMIC DNA]</scope>
    <source>
        <strain evidence="13">cv. Chardonnay</strain>
        <tissue evidence="12">Leaf</tissue>
    </source>
</reference>
<evidence type="ECO:0000313" key="12">
    <source>
        <dbReference type="EMBL" id="RVX02082.1"/>
    </source>
</evidence>
<evidence type="ECO:0000256" key="2">
    <source>
        <dbReference type="ARBA" id="ARBA00010666"/>
    </source>
</evidence>
<dbReference type="GO" id="GO:0005794">
    <property type="term" value="C:Golgi apparatus"/>
    <property type="evidence" value="ECO:0007669"/>
    <property type="project" value="UniProtKB-ARBA"/>
</dbReference>
<keyword evidence="3" id="KW-0808">Transferase</keyword>
<evidence type="ECO:0000259" key="11">
    <source>
        <dbReference type="PROSITE" id="PS50011"/>
    </source>
</evidence>
<keyword evidence="7" id="KW-0325">Glycoprotein</keyword>
<organism evidence="12 13">
    <name type="scientific">Vitis vinifera</name>
    <name type="common">Grape</name>
    <dbReference type="NCBI Taxonomy" id="29760"/>
    <lineage>
        <taxon>Eukaryota</taxon>
        <taxon>Viridiplantae</taxon>
        <taxon>Streptophyta</taxon>
        <taxon>Embryophyta</taxon>
        <taxon>Tracheophyta</taxon>
        <taxon>Spermatophyta</taxon>
        <taxon>Magnoliopsida</taxon>
        <taxon>eudicotyledons</taxon>
        <taxon>Gunneridae</taxon>
        <taxon>Pentapetalae</taxon>
        <taxon>rosids</taxon>
        <taxon>Vitales</taxon>
        <taxon>Vitaceae</taxon>
        <taxon>Viteae</taxon>
        <taxon>Vitis</taxon>
    </lineage>
</organism>
<comment type="subcellular location">
    <subcellularLocation>
        <location evidence="1">Membrane</location>
        <topology evidence="1">Multi-pass membrane protein</topology>
    </subcellularLocation>
</comment>
<comment type="similarity">
    <text evidence="2">Belongs to the PC-esterase family. CASD1 subfamily.</text>
</comment>
<evidence type="ECO:0000256" key="5">
    <source>
        <dbReference type="ARBA" id="ARBA00022989"/>
    </source>
</evidence>
<keyword evidence="4 10" id="KW-0812">Transmembrane</keyword>
<dbReference type="PANTHER" id="PTHR13533:SF1">
    <property type="entry name" value="N-ACETYLNEURAMINATE 9-O-ACETYLTRANSFERASE"/>
    <property type="match status" value="1"/>
</dbReference>
<proteinExistence type="inferred from homology"/>
<evidence type="ECO:0000256" key="6">
    <source>
        <dbReference type="ARBA" id="ARBA00023136"/>
    </source>
</evidence>
<evidence type="ECO:0000256" key="10">
    <source>
        <dbReference type="SAM" id="Phobius"/>
    </source>
</evidence>
<feature type="region of interest" description="Disordered" evidence="9">
    <location>
        <begin position="544"/>
        <end position="580"/>
    </location>
</feature>
<feature type="domain" description="Protein kinase" evidence="11">
    <location>
        <begin position="367"/>
        <end position="594"/>
    </location>
</feature>
<feature type="binding site" evidence="8">
    <location>
        <position position="397"/>
    </location>
    <ligand>
        <name>ATP</name>
        <dbReference type="ChEBI" id="CHEBI:30616"/>
    </ligand>
</feature>
<keyword evidence="8" id="KW-0067">ATP-binding</keyword>
<evidence type="ECO:0000256" key="1">
    <source>
        <dbReference type="ARBA" id="ARBA00004141"/>
    </source>
</evidence>
<dbReference type="Pfam" id="PF00069">
    <property type="entry name" value="Pkinase"/>
    <property type="match status" value="1"/>
</dbReference>
<dbReference type="FunFam" id="3.30.200.20:FF:000578">
    <property type="entry name" value="Mitogen-activated protein kinase"/>
    <property type="match status" value="1"/>
</dbReference>
<evidence type="ECO:0000256" key="8">
    <source>
        <dbReference type="PROSITE-ProRule" id="PRU10141"/>
    </source>
</evidence>
<evidence type="ECO:0000256" key="3">
    <source>
        <dbReference type="ARBA" id="ARBA00022679"/>
    </source>
</evidence>
<keyword evidence="6 10" id="KW-0472">Membrane</keyword>
<dbReference type="Gene3D" id="3.30.200.20">
    <property type="entry name" value="Phosphorylase Kinase, domain 1"/>
    <property type="match status" value="2"/>
</dbReference>
<gene>
    <name evidence="12" type="primary">RWA3_1</name>
    <name evidence="12" type="ORF">CK203_025361</name>
</gene>